<gene>
    <name evidence="3" type="primary">TE1</name>
    <name evidence="3" type="ORF">SNEC2469_LOCUS28802</name>
</gene>
<comment type="caution">
    <text evidence="3">The sequence shown here is derived from an EMBL/GenBank/DDBJ whole genome shotgun (WGS) entry which is preliminary data.</text>
</comment>
<reference evidence="3" key="1">
    <citation type="submission" date="2021-02" db="EMBL/GenBank/DDBJ databases">
        <authorList>
            <person name="Dougan E. K."/>
            <person name="Rhodes N."/>
            <person name="Thang M."/>
            <person name="Chan C."/>
        </authorList>
    </citation>
    <scope>NUCLEOTIDE SEQUENCE</scope>
</reference>
<keyword evidence="4" id="KW-1185">Reference proteome</keyword>
<feature type="region of interest" description="Disordered" evidence="1">
    <location>
        <begin position="1"/>
        <end position="54"/>
    </location>
</feature>
<evidence type="ECO:0000313" key="3">
    <source>
        <dbReference type="EMBL" id="CAE7879471.1"/>
    </source>
</evidence>
<accession>A0A813ASY7</accession>
<dbReference type="Proteomes" id="UP000601435">
    <property type="component" value="Unassembled WGS sequence"/>
</dbReference>
<sequence>MPPVLRLSDGALATDPPTSRTGAGAEDLELLSDLDSQKSHSNKSAPASTGARSDVTTMMLRNVPKHLSQADLVAELNASGFMHAFDFCYLPRHFESAENRGYAFVNFVTPTNALKFQRAWQNREFRVVGCAPMLISVSHADVQGLQANVSLGTTWAFWCLGFRMFRRFRSVDPMQLPSSIPGVFLSGTYSGLDTYRES</sequence>
<dbReference type="EMBL" id="CAJNJA010063419">
    <property type="protein sequence ID" value="CAE7879471.1"/>
    <property type="molecule type" value="Genomic_DNA"/>
</dbReference>
<evidence type="ECO:0000256" key="1">
    <source>
        <dbReference type="SAM" id="MobiDB-lite"/>
    </source>
</evidence>
<dbReference type="InterPro" id="IPR035979">
    <property type="entry name" value="RBD_domain_sf"/>
</dbReference>
<feature type="domain" description="Mei2-like C-terminal RNA recognition motif" evidence="2">
    <location>
        <begin position="56"/>
        <end position="148"/>
    </location>
</feature>
<dbReference type="SUPFAM" id="SSF54928">
    <property type="entry name" value="RNA-binding domain, RBD"/>
    <property type="match status" value="1"/>
</dbReference>
<evidence type="ECO:0000259" key="2">
    <source>
        <dbReference type="Pfam" id="PF04059"/>
    </source>
</evidence>
<feature type="compositionally biased region" description="Polar residues" evidence="1">
    <location>
        <begin position="42"/>
        <end position="54"/>
    </location>
</feature>
<dbReference type="InterPro" id="IPR012677">
    <property type="entry name" value="Nucleotide-bd_a/b_plait_sf"/>
</dbReference>
<name>A0A813ASY7_9DINO</name>
<dbReference type="OrthoDB" id="446518at2759"/>
<evidence type="ECO:0000313" key="4">
    <source>
        <dbReference type="Proteomes" id="UP000601435"/>
    </source>
</evidence>
<dbReference type="Gene3D" id="3.30.70.330">
    <property type="match status" value="1"/>
</dbReference>
<dbReference type="Pfam" id="PF04059">
    <property type="entry name" value="RRM_2"/>
    <property type="match status" value="1"/>
</dbReference>
<proteinExistence type="predicted"/>
<organism evidence="3 4">
    <name type="scientific">Symbiodinium necroappetens</name>
    <dbReference type="NCBI Taxonomy" id="1628268"/>
    <lineage>
        <taxon>Eukaryota</taxon>
        <taxon>Sar</taxon>
        <taxon>Alveolata</taxon>
        <taxon>Dinophyceae</taxon>
        <taxon>Suessiales</taxon>
        <taxon>Symbiodiniaceae</taxon>
        <taxon>Symbiodinium</taxon>
    </lineage>
</organism>
<dbReference type="AlphaFoldDB" id="A0A813ASY7"/>
<dbReference type="InterPro" id="IPR007201">
    <property type="entry name" value="Mei2-like_Rrm_C"/>
</dbReference>
<protein>
    <submittedName>
        <fullName evidence="3">TE1 protein</fullName>
    </submittedName>
</protein>
<dbReference type="GO" id="GO:0003676">
    <property type="term" value="F:nucleic acid binding"/>
    <property type="evidence" value="ECO:0007669"/>
    <property type="project" value="InterPro"/>
</dbReference>